<keyword evidence="1" id="KW-0732">Signal</keyword>
<dbReference type="EMBL" id="KL584702">
    <property type="protein sequence ID" value="KEQ78216.1"/>
    <property type="molecule type" value="Genomic_DNA"/>
</dbReference>
<sequence length="215" mass="22078">MRLIQFVIAALPGASAAIARGLTDVSKDNCARAITGTARPSLIARLNECAMYQDATLYPTATTKTVYGATADTTVFPDGPTATVVHNTVVPSYASKPCGTTEHVVASRYASACSCAGYTKTTVTAPTSTVTVSTTASSAGSAPTCRGITVDCANGRGLCQYSVVDNEPTYDLVCAFLSSCNYEAQCENDSDCGAGEACVNAGFLCSINNCAALQN</sequence>
<proteinExistence type="predicted"/>
<gene>
    <name evidence="2" type="ORF">M436DRAFT_78047</name>
</gene>
<dbReference type="AlphaFoldDB" id="A0A074XUB7"/>
<accession>A0A074XUB7</accession>
<dbReference type="HOGENOM" id="CLU_1283009_0_0_1"/>
<evidence type="ECO:0000313" key="3">
    <source>
        <dbReference type="Proteomes" id="UP000027730"/>
    </source>
</evidence>
<feature type="signal peptide" evidence="1">
    <location>
        <begin position="1"/>
        <end position="16"/>
    </location>
</feature>
<dbReference type="GeneID" id="25416140"/>
<dbReference type="OrthoDB" id="5596743at2759"/>
<organism evidence="2 3">
    <name type="scientific">Aureobasidium namibiae CBS 147.97</name>
    <dbReference type="NCBI Taxonomy" id="1043004"/>
    <lineage>
        <taxon>Eukaryota</taxon>
        <taxon>Fungi</taxon>
        <taxon>Dikarya</taxon>
        <taxon>Ascomycota</taxon>
        <taxon>Pezizomycotina</taxon>
        <taxon>Dothideomycetes</taxon>
        <taxon>Dothideomycetidae</taxon>
        <taxon>Dothideales</taxon>
        <taxon>Saccotheciaceae</taxon>
        <taxon>Aureobasidium</taxon>
    </lineage>
</organism>
<keyword evidence="3" id="KW-1185">Reference proteome</keyword>
<dbReference type="RefSeq" id="XP_013432466.1">
    <property type="nucleotide sequence ID" value="XM_013577012.1"/>
</dbReference>
<dbReference type="Proteomes" id="UP000027730">
    <property type="component" value="Unassembled WGS sequence"/>
</dbReference>
<evidence type="ECO:0000256" key="1">
    <source>
        <dbReference type="SAM" id="SignalP"/>
    </source>
</evidence>
<feature type="chain" id="PRO_5001702718" evidence="1">
    <location>
        <begin position="17"/>
        <end position="215"/>
    </location>
</feature>
<evidence type="ECO:0000313" key="2">
    <source>
        <dbReference type="EMBL" id="KEQ78216.1"/>
    </source>
</evidence>
<protein>
    <submittedName>
        <fullName evidence="2">Uncharacterized protein</fullName>
    </submittedName>
</protein>
<reference evidence="2 3" key="1">
    <citation type="journal article" date="2014" name="BMC Genomics">
        <title>Genome sequencing of four Aureobasidium pullulans varieties: biotechnological potential, stress tolerance, and description of new species.</title>
        <authorList>
            <person name="Gostin Ar C."/>
            <person name="Ohm R.A."/>
            <person name="Kogej T."/>
            <person name="Sonjak S."/>
            <person name="Turk M."/>
            <person name="Zajc J."/>
            <person name="Zalar P."/>
            <person name="Grube M."/>
            <person name="Sun H."/>
            <person name="Han J."/>
            <person name="Sharma A."/>
            <person name="Chiniquy J."/>
            <person name="Ngan C.Y."/>
            <person name="Lipzen A."/>
            <person name="Barry K."/>
            <person name="Grigoriev I.V."/>
            <person name="Gunde-Cimerman N."/>
        </authorList>
    </citation>
    <scope>NUCLEOTIDE SEQUENCE [LARGE SCALE GENOMIC DNA]</scope>
    <source>
        <strain evidence="2 3">CBS 147.97</strain>
    </source>
</reference>
<name>A0A074XUB7_9PEZI</name>